<keyword evidence="4" id="KW-1185">Reference proteome</keyword>
<evidence type="ECO:0000256" key="2">
    <source>
        <dbReference type="SAM" id="Phobius"/>
    </source>
</evidence>
<accession>A0A517TB19</accession>
<keyword evidence="2" id="KW-1133">Transmembrane helix</keyword>
<feature type="compositionally biased region" description="Basic and acidic residues" evidence="1">
    <location>
        <begin position="1"/>
        <end position="19"/>
    </location>
</feature>
<keyword evidence="3" id="KW-0132">Cell division</keyword>
<dbReference type="GO" id="GO:0051301">
    <property type="term" value="P:cell division"/>
    <property type="evidence" value="ECO:0007669"/>
    <property type="project" value="UniProtKB-KW"/>
</dbReference>
<dbReference type="AlphaFoldDB" id="A0A517TB19"/>
<evidence type="ECO:0000313" key="3">
    <source>
        <dbReference type="EMBL" id="QDT65571.1"/>
    </source>
</evidence>
<gene>
    <name evidence="3" type="primary">ftsQ</name>
    <name evidence="3" type="ORF">V22_28260</name>
</gene>
<dbReference type="RefSeq" id="WP_145263717.1">
    <property type="nucleotide sequence ID" value="NZ_CP036316.1"/>
</dbReference>
<feature type="region of interest" description="Disordered" evidence="1">
    <location>
        <begin position="1"/>
        <end position="28"/>
    </location>
</feature>
<name>A0A517TB19_9PLAN</name>
<dbReference type="KEGG" id="chya:V22_28260"/>
<proteinExistence type="predicted"/>
<evidence type="ECO:0000256" key="1">
    <source>
        <dbReference type="SAM" id="MobiDB-lite"/>
    </source>
</evidence>
<protein>
    <submittedName>
        <fullName evidence="3">Cell division protein FtsQ</fullName>
    </submittedName>
</protein>
<organism evidence="3 4">
    <name type="scientific">Calycomorphotria hydatis</name>
    <dbReference type="NCBI Taxonomy" id="2528027"/>
    <lineage>
        <taxon>Bacteria</taxon>
        <taxon>Pseudomonadati</taxon>
        <taxon>Planctomycetota</taxon>
        <taxon>Planctomycetia</taxon>
        <taxon>Planctomycetales</taxon>
        <taxon>Planctomycetaceae</taxon>
        <taxon>Calycomorphotria</taxon>
    </lineage>
</organism>
<keyword evidence="2" id="KW-0472">Membrane</keyword>
<reference evidence="3 4" key="1">
    <citation type="submission" date="2019-02" db="EMBL/GenBank/DDBJ databases">
        <title>Deep-cultivation of Planctomycetes and their phenomic and genomic characterization uncovers novel biology.</title>
        <authorList>
            <person name="Wiegand S."/>
            <person name="Jogler M."/>
            <person name="Boedeker C."/>
            <person name="Pinto D."/>
            <person name="Vollmers J."/>
            <person name="Rivas-Marin E."/>
            <person name="Kohn T."/>
            <person name="Peeters S.H."/>
            <person name="Heuer A."/>
            <person name="Rast P."/>
            <person name="Oberbeckmann S."/>
            <person name="Bunk B."/>
            <person name="Jeske O."/>
            <person name="Meyerdierks A."/>
            <person name="Storesund J.E."/>
            <person name="Kallscheuer N."/>
            <person name="Luecker S."/>
            <person name="Lage O.M."/>
            <person name="Pohl T."/>
            <person name="Merkel B.J."/>
            <person name="Hornburger P."/>
            <person name="Mueller R.-W."/>
            <person name="Bruemmer F."/>
            <person name="Labrenz M."/>
            <person name="Spormann A.M."/>
            <person name="Op den Camp H."/>
            <person name="Overmann J."/>
            <person name="Amann R."/>
            <person name="Jetten M.S.M."/>
            <person name="Mascher T."/>
            <person name="Medema M.H."/>
            <person name="Devos D.P."/>
            <person name="Kaster A.-K."/>
            <person name="Ovreas L."/>
            <person name="Rohde M."/>
            <person name="Galperin M.Y."/>
            <person name="Jogler C."/>
        </authorList>
    </citation>
    <scope>NUCLEOTIDE SEQUENCE [LARGE SCALE GENOMIC DNA]</scope>
    <source>
        <strain evidence="3 4">V22</strain>
    </source>
</reference>
<keyword evidence="3" id="KW-0131">Cell cycle</keyword>
<dbReference type="Proteomes" id="UP000319976">
    <property type="component" value="Chromosome"/>
</dbReference>
<evidence type="ECO:0000313" key="4">
    <source>
        <dbReference type="Proteomes" id="UP000319976"/>
    </source>
</evidence>
<dbReference type="EMBL" id="CP036316">
    <property type="protein sequence ID" value="QDT65571.1"/>
    <property type="molecule type" value="Genomic_DNA"/>
</dbReference>
<sequence length="317" mass="35110">MAAKKRSENRSKRARTDKDEERDDSPSRFAEARTALISACFQPKRLLIAAILPTLLLILPGMAAVLPRLEENTEYRLEVTDIRLLPAPHQYVPANLVAAALERAEIDPHLNLLDAELAPKLAAALQKHPWIQQVKSVRKNYPAGIEIEVVYRKPVAMIDVLQGVYPVDATGCLLPPTDFTASTAKEFPRVTNIRSMPQGPAGSQWDDPVVQGAARIAAGIGPQWNSLQLESIAAPTRRNVEEQLSDLQFELMTSGGSQILWGRAPGTGVAGELTVEQKTGRLAKYLREFGGFDKPSGPYELDIRHWQEMTRRKLSHD</sequence>
<feature type="transmembrane region" description="Helical" evidence="2">
    <location>
        <begin position="46"/>
        <end position="66"/>
    </location>
</feature>
<keyword evidence="2" id="KW-0812">Transmembrane</keyword>
<dbReference type="OrthoDB" id="287558at2"/>